<evidence type="ECO:0000313" key="2">
    <source>
        <dbReference type="EMBL" id="CAK7333503.1"/>
    </source>
</evidence>
<sequence>MRVRKGNGFLGRNLSFLLSSGCRRQGKVMGVAMYINALEKAKQKAIRIRATFGHTRSDSNSCTAAYEGGELDGPLLPSVKEG</sequence>
<feature type="region of interest" description="Disordered" evidence="1">
    <location>
        <begin position="55"/>
        <end position="82"/>
    </location>
</feature>
<dbReference type="EMBL" id="CAWUPB010000936">
    <property type="protein sequence ID" value="CAK7333503.1"/>
    <property type="molecule type" value="Genomic_DNA"/>
</dbReference>
<organism evidence="2 3">
    <name type="scientific">Dovyalis caffra</name>
    <dbReference type="NCBI Taxonomy" id="77055"/>
    <lineage>
        <taxon>Eukaryota</taxon>
        <taxon>Viridiplantae</taxon>
        <taxon>Streptophyta</taxon>
        <taxon>Embryophyta</taxon>
        <taxon>Tracheophyta</taxon>
        <taxon>Spermatophyta</taxon>
        <taxon>Magnoliopsida</taxon>
        <taxon>eudicotyledons</taxon>
        <taxon>Gunneridae</taxon>
        <taxon>Pentapetalae</taxon>
        <taxon>rosids</taxon>
        <taxon>fabids</taxon>
        <taxon>Malpighiales</taxon>
        <taxon>Salicaceae</taxon>
        <taxon>Flacourtieae</taxon>
        <taxon>Dovyalis</taxon>
    </lineage>
</organism>
<dbReference type="Proteomes" id="UP001314170">
    <property type="component" value="Unassembled WGS sequence"/>
</dbReference>
<reference evidence="2 3" key="1">
    <citation type="submission" date="2024-01" db="EMBL/GenBank/DDBJ databases">
        <authorList>
            <person name="Waweru B."/>
        </authorList>
    </citation>
    <scope>NUCLEOTIDE SEQUENCE [LARGE SCALE GENOMIC DNA]</scope>
</reference>
<name>A0AAV1RCH9_9ROSI</name>
<accession>A0AAV1RCH9</accession>
<evidence type="ECO:0000313" key="3">
    <source>
        <dbReference type="Proteomes" id="UP001314170"/>
    </source>
</evidence>
<dbReference type="AlphaFoldDB" id="A0AAV1RCH9"/>
<protein>
    <submittedName>
        <fullName evidence="2">Uncharacterized protein</fullName>
    </submittedName>
</protein>
<keyword evidence="3" id="KW-1185">Reference proteome</keyword>
<evidence type="ECO:0000256" key="1">
    <source>
        <dbReference type="SAM" id="MobiDB-lite"/>
    </source>
</evidence>
<gene>
    <name evidence="2" type="ORF">DCAF_LOCUS9473</name>
</gene>
<proteinExistence type="predicted"/>
<comment type="caution">
    <text evidence="2">The sequence shown here is derived from an EMBL/GenBank/DDBJ whole genome shotgun (WGS) entry which is preliminary data.</text>
</comment>